<evidence type="ECO:0000313" key="6">
    <source>
        <dbReference type="Proteomes" id="UP000193224"/>
    </source>
</evidence>
<keyword evidence="3" id="KW-0472">Membrane</keyword>
<dbReference type="EMBL" id="FWXB01000017">
    <property type="protein sequence ID" value="SMC13842.1"/>
    <property type="molecule type" value="Genomic_DNA"/>
</dbReference>
<dbReference type="GO" id="GO:0016020">
    <property type="term" value="C:membrane"/>
    <property type="evidence" value="ECO:0007669"/>
    <property type="project" value="UniProtKB-SubCell"/>
</dbReference>
<keyword evidence="3" id="KW-1133">Transmembrane helix</keyword>
<dbReference type="GO" id="GO:0016757">
    <property type="term" value="F:glycosyltransferase activity"/>
    <property type="evidence" value="ECO:0007669"/>
    <property type="project" value="TreeGrafter"/>
</dbReference>
<dbReference type="Pfam" id="PF13704">
    <property type="entry name" value="Glyco_tranf_2_4"/>
    <property type="match status" value="1"/>
</dbReference>
<keyword evidence="2" id="KW-0812">Transmembrane</keyword>
<dbReference type="GO" id="GO:0005737">
    <property type="term" value="C:cytoplasm"/>
    <property type="evidence" value="ECO:0007669"/>
    <property type="project" value="TreeGrafter"/>
</dbReference>
<evidence type="ECO:0000256" key="4">
    <source>
        <dbReference type="SAM" id="MobiDB-lite"/>
    </source>
</evidence>
<dbReference type="Proteomes" id="UP000193224">
    <property type="component" value="Unassembled WGS sequence"/>
</dbReference>
<protein>
    <recommendedName>
        <fullName evidence="7">Glycosyl transferase family 2</fullName>
    </recommendedName>
</protein>
<evidence type="ECO:0000256" key="2">
    <source>
        <dbReference type="ARBA" id="ARBA00022692"/>
    </source>
</evidence>
<organism evidence="5 6">
    <name type="scientific">Roseovarius aestuarii</name>
    <dbReference type="NCBI Taxonomy" id="475083"/>
    <lineage>
        <taxon>Bacteria</taxon>
        <taxon>Pseudomonadati</taxon>
        <taxon>Pseudomonadota</taxon>
        <taxon>Alphaproteobacteria</taxon>
        <taxon>Rhodobacterales</taxon>
        <taxon>Roseobacteraceae</taxon>
        <taxon>Roseovarius</taxon>
    </lineage>
</organism>
<name>A0A1X7BW09_9RHOB</name>
<keyword evidence="6" id="KW-1185">Reference proteome</keyword>
<dbReference type="RefSeq" id="WP_085801768.1">
    <property type="nucleotide sequence ID" value="NZ_FWXB01000017.1"/>
</dbReference>
<dbReference type="SUPFAM" id="SSF53448">
    <property type="entry name" value="Nucleotide-diphospho-sugar transferases"/>
    <property type="match status" value="1"/>
</dbReference>
<sequence>MTIVGVTCQRDDGPYLTEWIAHHLATGFDRMLVLSHDCNDGSQALLEALTADARIAHLSFEPRGKKSVQWQALNIARKHPWVEAADWVLFFDCDEFICLPEGNLPGLIAKFESEQGSFDALAMPWRFFGSAGLQHRTPGVTPERFTKAAPENLHFPLAHLFKTLYRPKAFQKMGVHRPRSKPHKPARWLGPDGQPLPDRFAANDAIITLYGMPMQKRRIWLNHYSLRSAEEFIVKRARGLPNHSNRQIGLTYWAERNWNTTVALDITPMMDATHVEHDKLKALTDVPDWLGRCDQWHQRRAAELMADTDTLRFHFRLGLLTGSTPPSASAALAFLQAQRAVSAQGQNST</sequence>
<evidence type="ECO:0000256" key="3">
    <source>
        <dbReference type="ARBA" id="ARBA00022989"/>
    </source>
</evidence>
<dbReference type="AlphaFoldDB" id="A0A1X7BW09"/>
<evidence type="ECO:0000313" key="5">
    <source>
        <dbReference type="EMBL" id="SMC13842.1"/>
    </source>
</evidence>
<evidence type="ECO:0000256" key="1">
    <source>
        <dbReference type="ARBA" id="ARBA00004167"/>
    </source>
</evidence>
<accession>A0A1X7BW09</accession>
<gene>
    <name evidence="5" type="ORF">ROA7745_03702</name>
</gene>
<reference evidence="5 6" key="1">
    <citation type="submission" date="2017-03" db="EMBL/GenBank/DDBJ databases">
        <authorList>
            <person name="Afonso C.L."/>
            <person name="Miller P.J."/>
            <person name="Scott M.A."/>
            <person name="Spackman E."/>
            <person name="Goraichik I."/>
            <person name="Dimitrov K.M."/>
            <person name="Suarez D.L."/>
            <person name="Swayne D.E."/>
        </authorList>
    </citation>
    <scope>NUCLEOTIDE SEQUENCE [LARGE SCALE GENOMIC DNA]</scope>
    <source>
        <strain evidence="5 6">CECT 7745</strain>
    </source>
</reference>
<feature type="region of interest" description="Disordered" evidence="4">
    <location>
        <begin position="175"/>
        <end position="194"/>
    </location>
</feature>
<proteinExistence type="predicted"/>
<dbReference type="InterPro" id="IPR029044">
    <property type="entry name" value="Nucleotide-diphossugar_trans"/>
</dbReference>
<feature type="compositionally biased region" description="Basic residues" evidence="4">
    <location>
        <begin position="175"/>
        <end position="186"/>
    </location>
</feature>
<dbReference type="PANTHER" id="PTHR21461">
    <property type="entry name" value="GLYCOSYLTRANSFERASE FAMILY 92 PROTEIN"/>
    <property type="match status" value="1"/>
</dbReference>
<comment type="subcellular location">
    <subcellularLocation>
        <location evidence="1">Membrane</location>
        <topology evidence="1">Single-pass membrane protein</topology>
    </subcellularLocation>
</comment>
<dbReference type="PANTHER" id="PTHR21461:SF69">
    <property type="entry name" value="GLYCOSYLTRANSFERASE FAMILY 92 PROTEIN"/>
    <property type="match status" value="1"/>
</dbReference>
<dbReference type="OrthoDB" id="4964299at2"/>
<evidence type="ECO:0008006" key="7">
    <source>
        <dbReference type="Google" id="ProtNLM"/>
    </source>
</evidence>